<dbReference type="Proteomes" id="UP000515146">
    <property type="component" value="Unplaced"/>
</dbReference>
<dbReference type="RefSeq" id="XP_027195523.1">
    <property type="nucleotide sequence ID" value="XM_027339722.1"/>
</dbReference>
<dbReference type="OMA" id="HETSTIY"/>
<organism evidence="2 3">
    <name type="scientific">Dermatophagoides pteronyssinus</name>
    <name type="common">European house dust mite</name>
    <dbReference type="NCBI Taxonomy" id="6956"/>
    <lineage>
        <taxon>Eukaryota</taxon>
        <taxon>Metazoa</taxon>
        <taxon>Ecdysozoa</taxon>
        <taxon>Arthropoda</taxon>
        <taxon>Chelicerata</taxon>
        <taxon>Arachnida</taxon>
        <taxon>Acari</taxon>
        <taxon>Acariformes</taxon>
        <taxon>Sarcoptiformes</taxon>
        <taxon>Astigmata</taxon>
        <taxon>Psoroptidia</taxon>
        <taxon>Analgoidea</taxon>
        <taxon>Pyroglyphidae</taxon>
        <taxon>Dermatophagoidinae</taxon>
        <taxon>Dermatophagoides</taxon>
    </lineage>
</organism>
<feature type="region of interest" description="Disordered" evidence="1">
    <location>
        <begin position="359"/>
        <end position="426"/>
    </location>
</feature>
<dbReference type="KEGG" id="dpte:113790104"/>
<evidence type="ECO:0000313" key="2">
    <source>
        <dbReference type="Proteomes" id="UP000515146"/>
    </source>
</evidence>
<sequence length="578" mass="67020">MMADPQQQREDYFECHVEQIKLYSLPLQSLKIDSIDFEQCILECIQHRLEDEKNQHNNQGTNQDNNNNNNGLYKRLITELIIKPDNIENTENLVYTAGIYPNRLQWTIKSSSMSLITDDNNHDHDNHHYCIMESKFNQIKLLYVNYNEMPTMIIWLLLSIPKCVKNVTNFCDQQHSNHHPQRMINPSSTTSESSSLFVLVWKCFNEQDVLKLREIYKYLQSLKRMNQTLMMMISNINVDNNNVVDDDRGHRDLSFIDQQQQQQHSTLSKITLNRLNHQQQQQQQQNHYPRCIINNDDDDDENFETTSTMTTKEQSLSLASPSSSFSNTMIISSTNIQSSMNNNKISTTTTTTIDINELNQDKNFSGHPHHHRSLSSPSSSSLTIRPPLPSNTTTATTTLSSSTSDVEQQRIRQRQPPKIIHEPSNVKPTNNVILTKSLLIDKSIINQSKIYNNGYRLNGSKTATTVTTPKQSESEFDTSQINLYLRQKRFPKQRMFQHLRSRSVDSNRHYHHHHYHNKQFNGPDQENIQPISSSTTYTIPLKSTPSTTTTSILKLNKRNNLKMIEKSPATTMIIIFFF</sequence>
<feature type="region of interest" description="Disordered" evidence="1">
    <location>
        <begin position="295"/>
        <end position="324"/>
    </location>
</feature>
<feature type="compositionally biased region" description="Polar residues" evidence="1">
    <location>
        <begin position="304"/>
        <end position="314"/>
    </location>
</feature>
<accession>A0A6P6XRU6</accession>
<protein>
    <submittedName>
        <fullName evidence="3">Beclin-1-like protein A</fullName>
    </submittedName>
</protein>
<dbReference type="OrthoDB" id="6516302at2759"/>
<gene>
    <name evidence="3" type="primary">LOC113790104</name>
</gene>
<evidence type="ECO:0000313" key="3">
    <source>
        <dbReference type="RefSeq" id="XP_027195523.1"/>
    </source>
</evidence>
<reference evidence="3" key="1">
    <citation type="submission" date="2025-08" db="UniProtKB">
        <authorList>
            <consortium name="RefSeq"/>
        </authorList>
    </citation>
    <scope>IDENTIFICATION</scope>
    <source>
        <strain evidence="3">Airmid</strain>
    </source>
</reference>
<keyword evidence="2" id="KW-1185">Reference proteome</keyword>
<dbReference type="InParanoid" id="A0A6P6XRU6"/>
<evidence type="ECO:0000256" key="1">
    <source>
        <dbReference type="SAM" id="MobiDB-lite"/>
    </source>
</evidence>
<proteinExistence type="predicted"/>
<dbReference type="AlphaFoldDB" id="A0A6P6XRU6"/>
<feature type="compositionally biased region" description="Low complexity" evidence="1">
    <location>
        <begin position="374"/>
        <end position="404"/>
    </location>
</feature>
<feature type="compositionally biased region" description="Low complexity" evidence="1">
    <location>
        <begin position="315"/>
        <end position="324"/>
    </location>
</feature>
<name>A0A6P6XRU6_DERPT</name>